<organism evidence="8 9">
    <name type="scientific">Flavobacterium faecale</name>
    <dbReference type="NCBI Taxonomy" id="1355330"/>
    <lineage>
        <taxon>Bacteria</taxon>
        <taxon>Pseudomonadati</taxon>
        <taxon>Bacteroidota</taxon>
        <taxon>Flavobacteriia</taxon>
        <taxon>Flavobacteriales</taxon>
        <taxon>Flavobacteriaceae</taxon>
        <taxon>Flavobacterium</taxon>
    </lineage>
</organism>
<dbReference type="GO" id="GO:0045493">
    <property type="term" value="P:xylan catabolic process"/>
    <property type="evidence" value="ECO:0007669"/>
    <property type="project" value="UniProtKB-KW"/>
</dbReference>
<evidence type="ECO:0000256" key="6">
    <source>
        <dbReference type="PIRSR" id="PIRSR606710-2"/>
    </source>
</evidence>
<evidence type="ECO:0000256" key="2">
    <source>
        <dbReference type="ARBA" id="ARBA00022651"/>
    </source>
</evidence>
<dbReference type="Proteomes" id="UP000244527">
    <property type="component" value="Chromosome"/>
</dbReference>
<reference evidence="8 9" key="1">
    <citation type="submission" date="2017-04" db="EMBL/GenBank/DDBJ databases">
        <title>Compelte genome sequence of WV33.</title>
        <authorList>
            <person name="Lee P.C."/>
        </authorList>
    </citation>
    <scope>NUCLEOTIDE SEQUENCE [LARGE SCALE GENOMIC DNA]</scope>
    <source>
        <strain evidence="8 9">WV33</strain>
    </source>
</reference>
<feature type="site" description="Important for catalytic activity, responsible for pKa modulation of the active site Glu and correct orientation of both the proton donor and substrate" evidence="6">
    <location>
        <position position="188"/>
    </location>
</feature>
<dbReference type="KEGG" id="ffa:FFWV33_14580"/>
<evidence type="ECO:0000256" key="3">
    <source>
        <dbReference type="ARBA" id="ARBA00022801"/>
    </source>
</evidence>
<dbReference type="InterPro" id="IPR023296">
    <property type="entry name" value="Glyco_hydro_beta-prop_sf"/>
</dbReference>
<gene>
    <name evidence="8" type="ORF">FFWV33_14580</name>
</gene>
<evidence type="ECO:0000256" key="4">
    <source>
        <dbReference type="ARBA" id="ARBA00023277"/>
    </source>
</evidence>
<evidence type="ECO:0000256" key="1">
    <source>
        <dbReference type="ARBA" id="ARBA00009865"/>
    </source>
</evidence>
<dbReference type="GO" id="GO:0004553">
    <property type="term" value="F:hydrolase activity, hydrolyzing O-glycosyl compounds"/>
    <property type="evidence" value="ECO:0007669"/>
    <property type="project" value="InterPro"/>
</dbReference>
<protein>
    <submittedName>
        <fullName evidence="8">Uncharacterized protein</fullName>
    </submittedName>
</protein>
<dbReference type="EMBL" id="CP020918">
    <property type="protein sequence ID" value="AWG22666.1"/>
    <property type="molecule type" value="Genomic_DNA"/>
</dbReference>
<comment type="similarity">
    <text evidence="1 7">Belongs to the glycosyl hydrolase 43 family.</text>
</comment>
<keyword evidence="5 7" id="KW-0326">Glycosidase</keyword>
<keyword evidence="4" id="KW-0119">Carbohydrate metabolism</keyword>
<proteinExistence type="inferred from homology"/>
<evidence type="ECO:0000256" key="5">
    <source>
        <dbReference type="ARBA" id="ARBA00023295"/>
    </source>
</evidence>
<dbReference type="InterPro" id="IPR052176">
    <property type="entry name" value="Glycosyl_Hydrlase_43_Enz"/>
</dbReference>
<name>A0A2S1LGK5_9FLAO</name>
<keyword evidence="2" id="KW-0624">Polysaccharide degradation</keyword>
<evidence type="ECO:0000256" key="7">
    <source>
        <dbReference type="RuleBase" id="RU361187"/>
    </source>
</evidence>
<dbReference type="CDD" id="cd08990">
    <property type="entry name" value="GH43_AXH_like"/>
    <property type="match status" value="1"/>
</dbReference>
<keyword evidence="9" id="KW-1185">Reference proteome</keyword>
<evidence type="ECO:0000313" key="9">
    <source>
        <dbReference type="Proteomes" id="UP000244527"/>
    </source>
</evidence>
<dbReference type="InterPro" id="IPR006710">
    <property type="entry name" value="Glyco_hydro_43"/>
</dbReference>
<accession>A0A2S1LGK5</accession>
<dbReference type="SUPFAM" id="SSF75005">
    <property type="entry name" value="Arabinanase/levansucrase/invertase"/>
    <property type="match status" value="1"/>
</dbReference>
<keyword evidence="3 7" id="KW-0378">Hydrolase</keyword>
<dbReference type="Gene3D" id="2.115.10.20">
    <property type="entry name" value="Glycosyl hydrolase domain, family 43"/>
    <property type="match status" value="1"/>
</dbReference>
<dbReference type="AlphaFoldDB" id="A0A2S1LGK5"/>
<keyword evidence="2" id="KW-0858">Xylan degradation</keyword>
<dbReference type="PANTHER" id="PTHR43772">
    <property type="entry name" value="ENDO-1,4-BETA-XYLANASE"/>
    <property type="match status" value="1"/>
</dbReference>
<sequence>MLIFNLLINQSIYMLHSEYQIFRPKKMFLSTIINGLVICLSIAASAQNNQKTANNSKAIKVDVIAPEHGMADPHAWVQNDSVYVICGHDESWEGKGSFRMDRWEVWSTGDLVNWKKQREILPSQTYIGNQPNCWAGDVTERDGKYYWFFSNRNTDTGVMVANSITGEYKDLLGKPLLPKGIVPVHPYDPEIYIEDDVYTICFGSGTYYMATLSKDMKSLTTEPKAILVKDAKGNRMSTDDKSTLFKRNGWYYLVYGSRYAMSRNLYGPYDFKGAFLEGGHTSFFDWKGQKYVLQENHDISAFYRGASLKPVNFNADETIIVPKDDRMYPSPGRPFEFKNSTMGWAAINGTTTTFKNGKLIGTLSSKNAIIQSAPWLYTSSKNCSKITINIKNNSTATTLKLAVFSRDEKENNFWANGTGQVDWKKQQWVEIPISKNDSKFKSYTINLSQFQKVKNRLMQIALQPTVNASSGNWEIEDVMIE</sequence>
<evidence type="ECO:0000313" key="8">
    <source>
        <dbReference type="EMBL" id="AWG22666.1"/>
    </source>
</evidence>
<dbReference type="Pfam" id="PF04616">
    <property type="entry name" value="Glyco_hydro_43"/>
    <property type="match status" value="1"/>
</dbReference>
<dbReference type="PANTHER" id="PTHR43772:SF2">
    <property type="entry name" value="PUTATIVE (AFU_ORTHOLOGUE AFUA_2G04480)-RELATED"/>
    <property type="match status" value="1"/>
</dbReference>